<gene>
    <name evidence="1" type="ORF">CEXT_741191</name>
</gene>
<dbReference type="EMBL" id="BPLR01012942">
    <property type="protein sequence ID" value="GIY57676.1"/>
    <property type="molecule type" value="Genomic_DNA"/>
</dbReference>
<evidence type="ECO:0000313" key="2">
    <source>
        <dbReference type="Proteomes" id="UP001054945"/>
    </source>
</evidence>
<evidence type="ECO:0000313" key="1">
    <source>
        <dbReference type="EMBL" id="GIY57676.1"/>
    </source>
</evidence>
<reference evidence="1 2" key="1">
    <citation type="submission" date="2021-06" db="EMBL/GenBank/DDBJ databases">
        <title>Caerostris extrusa draft genome.</title>
        <authorList>
            <person name="Kono N."/>
            <person name="Arakawa K."/>
        </authorList>
    </citation>
    <scope>NUCLEOTIDE SEQUENCE [LARGE SCALE GENOMIC DNA]</scope>
</reference>
<proteinExistence type="predicted"/>
<keyword evidence="2" id="KW-1185">Reference proteome</keyword>
<dbReference type="Proteomes" id="UP001054945">
    <property type="component" value="Unassembled WGS sequence"/>
</dbReference>
<name>A0AAV4UIV2_CAEEX</name>
<feature type="non-terminal residue" evidence="1">
    <location>
        <position position="84"/>
    </location>
</feature>
<comment type="caution">
    <text evidence="1">The sequence shown here is derived from an EMBL/GenBank/DDBJ whole genome shotgun (WGS) entry which is preliminary data.</text>
</comment>
<protein>
    <submittedName>
        <fullName evidence="1">Uncharacterized protein</fullName>
    </submittedName>
</protein>
<accession>A0AAV4UIV2</accession>
<dbReference type="AlphaFoldDB" id="A0AAV4UIV2"/>
<organism evidence="1 2">
    <name type="scientific">Caerostris extrusa</name>
    <name type="common">Bark spider</name>
    <name type="synonym">Caerostris bankana</name>
    <dbReference type="NCBI Taxonomy" id="172846"/>
    <lineage>
        <taxon>Eukaryota</taxon>
        <taxon>Metazoa</taxon>
        <taxon>Ecdysozoa</taxon>
        <taxon>Arthropoda</taxon>
        <taxon>Chelicerata</taxon>
        <taxon>Arachnida</taxon>
        <taxon>Araneae</taxon>
        <taxon>Araneomorphae</taxon>
        <taxon>Entelegynae</taxon>
        <taxon>Araneoidea</taxon>
        <taxon>Araneidae</taxon>
        <taxon>Caerostris</taxon>
    </lineage>
</organism>
<sequence length="84" mass="10046">MDQRKATTTRIYSATELNLVGNKTRNLLWKRALRESYGYENGLKCFPRTLGKIKKSFLNVYLREWQDLWRCLYQDALEMDLHDG</sequence>